<dbReference type="GO" id="GO:0006189">
    <property type="term" value="P:'de novo' IMP biosynthetic process"/>
    <property type="evidence" value="ECO:0007669"/>
    <property type="project" value="UniProtKB-UniRule"/>
</dbReference>
<comment type="function">
    <text evidence="6">Catalyzes the transfer of a formyl group from 10-formyltetrahydrofolate to 5-phospho-ribosyl-glycinamide (GAR), producing 5-phospho-ribosyl-N-formylglycinamide (FGAR) and tetrahydrofolate.</text>
</comment>
<dbReference type="EC" id="2.1.2.2" evidence="6"/>
<dbReference type="EMBL" id="VGIY01000029">
    <property type="protein sequence ID" value="MBM3316654.1"/>
    <property type="molecule type" value="Genomic_DNA"/>
</dbReference>
<comment type="similarity">
    <text evidence="4 6">Belongs to the GART family.</text>
</comment>
<dbReference type="InterPro" id="IPR004607">
    <property type="entry name" value="GART"/>
</dbReference>
<evidence type="ECO:0000256" key="6">
    <source>
        <dbReference type="HAMAP-Rule" id="MF_01930"/>
    </source>
</evidence>
<comment type="caution">
    <text evidence="9">The sequence shown here is derived from an EMBL/GenBank/DDBJ whole genome shotgun (WGS) entry which is preliminary data.</text>
</comment>
<dbReference type="InterPro" id="IPR002376">
    <property type="entry name" value="Formyl_transf_N"/>
</dbReference>
<dbReference type="InterPro" id="IPR036477">
    <property type="entry name" value="Formyl_transf_N_sf"/>
</dbReference>
<gene>
    <name evidence="6" type="primary">purN</name>
    <name evidence="9" type="ORF">FJY75_02270</name>
</gene>
<dbReference type="HAMAP" id="MF_01930">
    <property type="entry name" value="PurN"/>
    <property type="match status" value="1"/>
</dbReference>
<evidence type="ECO:0000256" key="2">
    <source>
        <dbReference type="ARBA" id="ARBA00022679"/>
    </source>
</evidence>
<feature type="region of interest" description="Disordered" evidence="7">
    <location>
        <begin position="1"/>
        <end position="74"/>
    </location>
</feature>
<proteinExistence type="inferred from homology"/>
<evidence type="ECO:0000313" key="10">
    <source>
        <dbReference type="Proteomes" id="UP000748308"/>
    </source>
</evidence>
<evidence type="ECO:0000256" key="7">
    <source>
        <dbReference type="SAM" id="MobiDB-lite"/>
    </source>
</evidence>
<sequence length="283" mass="29603">MALPAAPGRPPPAARPRPLAVERAPPAPPPLAGGAHLVRTTAPPEGLRDGLEDRSALPGAGTGGVRASGSGRGGPPVKARLAAFCSHGGSNFAAIADAALRGEIPIDVALMIHNNARAGAAARAAERGIAAAWVPRGGFPDDGAYEARLQELLDEHAIEYIALAGFMQLIPRSVVRRYSGRMTNIHPALLPLFGGRGFYGSRVHEAVFAAGMKVSGPTVHLVDEEYDCGPILAQRAVSIEDCRTPGEIAARVLVEEHRLYPETLGRLVRGLYRIEGGRAVLAV</sequence>
<protein>
    <recommendedName>
        <fullName evidence="6">Phosphoribosylglycinamide formyltransferase</fullName>
        <ecNumber evidence="6">2.1.2.2</ecNumber>
    </recommendedName>
    <alternativeName>
        <fullName evidence="6">5'-phosphoribosylglycinamide transformylase</fullName>
    </alternativeName>
    <alternativeName>
        <fullName evidence="6">GAR transformylase</fullName>
        <shortName evidence="6">GART</shortName>
    </alternativeName>
</protein>
<evidence type="ECO:0000256" key="5">
    <source>
        <dbReference type="ARBA" id="ARBA00047664"/>
    </source>
</evidence>
<feature type="binding site" evidence="6">
    <location>
        <begin position="89"/>
        <end position="91"/>
    </location>
    <ligand>
        <name>N(1)-(5-phospho-beta-D-ribosyl)glycinamide</name>
        <dbReference type="ChEBI" id="CHEBI:143788"/>
    </ligand>
</feature>
<dbReference type="AlphaFoldDB" id="A0A937X8X2"/>
<keyword evidence="3 6" id="KW-0658">Purine biosynthesis</keyword>
<feature type="binding site" evidence="6">
    <location>
        <position position="184"/>
    </location>
    <ligand>
        <name>(6R)-10-formyltetrahydrofolate</name>
        <dbReference type="ChEBI" id="CHEBI:195366"/>
    </ligand>
</feature>
<dbReference type="CDD" id="cd08645">
    <property type="entry name" value="FMT_core_GART"/>
    <property type="match status" value="1"/>
</dbReference>
<name>A0A937X8X2_UNCEI</name>
<keyword evidence="2 6" id="KW-0808">Transferase</keyword>
<accession>A0A937X8X2</accession>
<evidence type="ECO:0000256" key="3">
    <source>
        <dbReference type="ARBA" id="ARBA00022755"/>
    </source>
</evidence>
<dbReference type="PROSITE" id="PS00373">
    <property type="entry name" value="GART"/>
    <property type="match status" value="1"/>
</dbReference>
<evidence type="ECO:0000256" key="1">
    <source>
        <dbReference type="ARBA" id="ARBA00005054"/>
    </source>
</evidence>
<dbReference type="GO" id="GO:0004644">
    <property type="term" value="F:phosphoribosylglycinamide formyltransferase activity"/>
    <property type="evidence" value="ECO:0007669"/>
    <property type="project" value="UniProtKB-UniRule"/>
</dbReference>
<comment type="pathway">
    <text evidence="1 6">Purine metabolism; IMP biosynthesis via de novo pathway; N(2)-formyl-N(1)-(5-phospho-D-ribosyl)glycinamide from N(1)-(5-phospho-D-ribosyl)glycinamide (10-formyl THF route): step 1/1.</text>
</comment>
<evidence type="ECO:0000313" key="9">
    <source>
        <dbReference type="EMBL" id="MBM3316654.1"/>
    </source>
</evidence>
<evidence type="ECO:0000259" key="8">
    <source>
        <dbReference type="Pfam" id="PF00551"/>
    </source>
</evidence>
<reference evidence="9" key="1">
    <citation type="submission" date="2019-03" db="EMBL/GenBank/DDBJ databases">
        <title>Lake Tanganyika Metagenome-Assembled Genomes (MAGs).</title>
        <authorList>
            <person name="Tran P."/>
        </authorList>
    </citation>
    <scope>NUCLEOTIDE SEQUENCE</scope>
    <source>
        <strain evidence="9">M_DeepCast_400m_m2_100</strain>
    </source>
</reference>
<feature type="compositionally biased region" description="Basic and acidic residues" evidence="7">
    <location>
        <begin position="46"/>
        <end position="55"/>
    </location>
</feature>
<dbReference type="SUPFAM" id="SSF53328">
    <property type="entry name" value="Formyltransferase"/>
    <property type="match status" value="1"/>
</dbReference>
<dbReference type="Gene3D" id="3.40.50.170">
    <property type="entry name" value="Formyl transferase, N-terminal domain"/>
    <property type="match status" value="1"/>
</dbReference>
<organism evidence="9 10">
    <name type="scientific">Eiseniibacteriota bacterium</name>
    <dbReference type="NCBI Taxonomy" id="2212470"/>
    <lineage>
        <taxon>Bacteria</taxon>
        <taxon>Candidatus Eiseniibacteriota</taxon>
    </lineage>
</organism>
<feature type="active site" description="Proton donor" evidence="6">
    <location>
        <position position="186"/>
    </location>
</feature>
<dbReference type="PANTHER" id="PTHR43369:SF2">
    <property type="entry name" value="PHOSPHORIBOSYLGLYCINAMIDE FORMYLTRANSFERASE"/>
    <property type="match status" value="1"/>
</dbReference>
<dbReference type="GO" id="GO:0005737">
    <property type="term" value="C:cytoplasm"/>
    <property type="evidence" value="ECO:0007669"/>
    <property type="project" value="TreeGrafter"/>
</dbReference>
<comment type="catalytic activity">
    <reaction evidence="5 6">
        <text>N(1)-(5-phospho-beta-D-ribosyl)glycinamide + (6R)-10-formyltetrahydrofolate = N(2)-formyl-N(1)-(5-phospho-beta-D-ribosyl)glycinamide + (6S)-5,6,7,8-tetrahydrofolate + H(+)</text>
        <dbReference type="Rhea" id="RHEA:15053"/>
        <dbReference type="ChEBI" id="CHEBI:15378"/>
        <dbReference type="ChEBI" id="CHEBI:57453"/>
        <dbReference type="ChEBI" id="CHEBI:143788"/>
        <dbReference type="ChEBI" id="CHEBI:147286"/>
        <dbReference type="ChEBI" id="CHEBI:195366"/>
        <dbReference type="EC" id="2.1.2.2"/>
    </reaction>
</comment>
<evidence type="ECO:0000256" key="4">
    <source>
        <dbReference type="ARBA" id="ARBA00038440"/>
    </source>
</evidence>
<dbReference type="PANTHER" id="PTHR43369">
    <property type="entry name" value="PHOSPHORIBOSYLGLYCINAMIDE FORMYLTRANSFERASE"/>
    <property type="match status" value="1"/>
</dbReference>
<comment type="caution">
    <text evidence="6">Lacks conserved residue(s) required for the propagation of feature annotation.</text>
</comment>
<dbReference type="Proteomes" id="UP000748308">
    <property type="component" value="Unassembled WGS sequence"/>
</dbReference>
<feature type="compositionally biased region" description="Gly residues" evidence="7">
    <location>
        <begin position="60"/>
        <end position="74"/>
    </location>
</feature>
<feature type="domain" description="Formyl transferase N-terminal" evidence="8">
    <location>
        <begin position="80"/>
        <end position="264"/>
    </location>
</feature>
<dbReference type="InterPro" id="IPR001555">
    <property type="entry name" value="GART_AS"/>
</dbReference>
<feature type="site" description="Raises pKa of active site His" evidence="6">
    <location>
        <position position="227"/>
    </location>
</feature>
<dbReference type="Pfam" id="PF00551">
    <property type="entry name" value="Formyl_trans_N"/>
    <property type="match status" value="1"/>
</dbReference>